<keyword evidence="4" id="KW-0648">Protein biosynthesis</keyword>
<dbReference type="Proteomes" id="UP000236333">
    <property type="component" value="Unassembled WGS sequence"/>
</dbReference>
<dbReference type="GO" id="GO:0048608">
    <property type="term" value="P:reproductive structure development"/>
    <property type="evidence" value="ECO:0007669"/>
    <property type="project" value="UniProtKB-ARBA"/>
</dbReference>
<gene>
    <name evidence="7" type="ORF">TSOC_008365</name>
</gene>
<evidence type="ECO:0000313" key="7">
    <source>
        <dbReference type="EMBL" id="PNH05377.1"/>
    </source>
</evidence>
<evidence type="ECO:0000313" key="8">
    <source>
        <dbReference type="Proteomes" id="UP000236333"/>
    </source>
</evidence>
<dbReference type="Gene3D" id="3.40.50.620">
    <property type="entry name" value="HUPs"/>
    <property type="match status" value="1"/>
</dbReference>
<dbReference type="PANTHER" id="PTHR42765:SF1">
    <property type="entry name" value="ISOLEUCINE--TRNA LIGASE, MITOCHONDRIAL"/>
    <property type="match status" value="1"/>
</dbReference>
<evidence type="ECO:0000256" key="5">
    <source>
        <dbReference type="ARBA" id="ARBA00023146"/>
    </source>
</evidence>
<dbReference type="InterPro" id="IPR001412">
    <property type="entry name" value="aa-tRNA-synth_I_CS"/>
</dbReference>
<dbReference type="InterPro" id="IPR002300">
    <property type="entry name" value="aa-tRNA-synth_Ia"/>
</dbReference>
<dbReference type="GO" id="GO:0005524">
    <property type="term" value="F:ATP binding"/>
    <property type="evidence" value="ECO:0007669"/>
    <property type="project" value="UniProtKB-KW"/>
</dbReference>
<evidence type="ECO:0000256" key="3">
    <source>
        <dbReference type="ARBA" id="ARBA00022840"/>
    </source>
</evidence>
<dbReference type="GO" id="GO:0032543">
    <property type="term" value="P:mitochondrial translation"/>
    <property type="evidence" value="ECO:0007669"/>
    <property type="project" value="TreeGrafter"/>
</dbReference>
<dbReference type="PROSITE" id="PS00178">
    <property type="entry name" value="AA_TRNA_LIGASE_I"/>
    <property type="match status" value="1"/>
</dbReference>
<proteinExistence type="predicted"/>
<feature type="domain" description="Aminoacyl-tRNA synthetase class Ia" evidence="6">
    <location>
        <begin position="12"/>
        <end position="95"/>
    </location>
</feature>
<keyword evidence="1 7" id="KW-0436">Ligase</keyword>
<name>A0A2J7ZYN1_9CHLO</name>
<keyword evidence="3" id="KW-0067">ATP-binding</keyword>
<dbReference type="EMBL" id="PGGS01000311">
    <property type="protein sequence ID" value="PNH05377.1"/>
    <property type="molecule type" value="Genomic_DNA"/>
</dbReference>
<dbReference type="PANTHER" id="PTHR42765">
    <property type="entry name" value="SOLEUCYL-TRNA SYNTHETASE"/>
    <property type="match status" value="1"/>
</dbReference>
<keyword evidence="2" id="KW-0547">Nucleotide-binding</keyword>
<keyword evidence="8" id="KW-1185">Reference proteome</keyword>
<dbReference type="GO" id="GO:0006428">
    <property type="term" value="P:isoleucyl-tRNA aminoacylation"/>
    <property type="evidence" value="ECO:0007669"/>
    <property type="project" value="TreeGrafter"/>
</dbReference>
<evidence type="ECO:0000259" key="6">
    <source>
        <dbReference type="Pfam" id="PF00133"/>
    </source>
</evidence>
<accession>A0A2J7ZYN1</accession>
<dbReference type="Pfam" id="PF00133">
    <property type="entry name" value="tRNA-synt_1"/>
    <property type="match status" value="1"/>
</dbReference>
<reference evidence="7 8" key="1">
    <citation type="journal article" date="2017" name="Mol. Biol. Evol.">
        <title>The 4-celled Tetrabaena socialis nuclear genome reveals the essential components for genetic control of cell number at the origin of multicellularity in the volvocine lineage.</title>
        <authorList>
            <person name="Featherston J."/>
            <person name="Arakaki Y."/>
            <person name="Hanschen E.R."/>
            <person name="Ferris P.J."/>
            <person name="Michod R.E."/>
            <person name="Olson B.J.S.C."/>
            <person name="Nozaki H."/>
            <person name="Durand P.M."/>
        </authorList>
    </citation>
    <scope>NUCLEOTIDE SEQUENCE [LARGE SCALE GENOMIC DNA]</scope>
    <source>
        <strain evidence="7 8">NIES-571</strain>
    </source>
</reference>
<dbReference type="GO" id="GO:0009791">
    <property type="term" value="P:post-embryonic development"/>
    <property type="evidence" value="ECO:0007669"/>
    <property type="project" value="UniProtKB-ARBA"/>
</dbReference>
<evidence type="ECO:0000256" key="1">
    <source>
        <dbReference type="ARBA" id="ARBA00022598"/>
    </source>
</evidence>
<protein>
    <submittedName>
        <fullName evidence="7">Isoleucine--tRNA ligase</fullName>
    </submittedName>
</protein>
<dbReference type="InterPro" id="IPR014729">
    <property type="entry name" value="Rossmann-like_a/b/a_fold"/>
</dbReference>
<dbReference type="AlphaFoldDB" id="A0A2J7ZYN1"/>
<dbReference type="InterPro" id="IPR050081">
    <property type="entry name" value="Ile-tRNA_ligase"/>
</dbReference>
<evidence type="ECO:0000256" key="2">
    <source>
        <dbReference type="ARBA" id="ARBA00022741"/>
    </source>
</evidence>
<dbReference type="SUPFAM" id="SSF52374">
    <property type="entry name" value="Nucleotidylyl transferase"/>
    <property type="match status" value="1"/>
</dbReference>
<sequence>MERVARFGPPMEPYTLHDGPPYANGDLHIGHALNKILKDFINRRARCLGKGGYQLLQGRRAKFVPGWDTHGLPIELKVLQSLPQEERKNLGEAAAAWAVQRFVVARELVARLADKIGAELAVLATVKASAPGRGSELEGCSYRHPLFDRCSPVVVGGDYITTETAELSSSRHAKLRRYRARGCRLTTPTFNGTFANPIACLVRDTSPTVPAGGFCAGVGVAACPSSACWSAMTSSARSRVVL</sequence>
<organism evidence="7 8">
    <name type="scientific">Tetrabaena socialis</name>
    <dbReference type="NCBI Taxonomy" id="47790"/>
    <lineage>
        <taxon>Eukaryota</taxon>
        <taxon>Viridiplantae</taxon>
        <taxon>Chlorophyta</taxon>
        <taxon>core chlorophytes</taxon>
        <taxon>Chlorophyceae</taxon>
        <taxon>CS clade</taxon>
        <taxon>Chlamydomonadales</taxon>
        <taxon>Tetrabaenaceae</taxon>
        <taxon>Tetrabaena</taxon>
    </lineage>
</organism>
<evidence type="ECO:0000256" key="4">
    <source>
        <dbReference type="ARBA" id="ARBA00022917"/>
    </source>
</evidence>
<dbReference type="GO" id="GO:0005739">
    <property type="term" value="C:mitochondrion"/>
    <property type="evidence" value="ECO:0007669"/>
    <property type="project" value="TreeGrafter"/>
</dbReference>
<dbReference type="GO" id="GO:0004822">
    <property type="term" value="F:isoleucine-tRNA ligase activity"/>
    <property type="evidence" value="ECO:0007669"/>
    <property type="project" value="TreeGrafter"/>
</dbReference>
<comment type="caution">
    <text evidence="7">The sequence shown here is derived from an EMBL/GenBank/DDBJ whole genome shotgun (WGS) entry which is preliminary data.</text>
</comment>
<dbReference type="OrthoDB" id="10264412at2759"/>
<keyword evidence="5" id="KW-0030">Aminoacyl-tRNA synthetase</keyword>